<evidence type="ECO:0000313" key="2">
    <source>
        <dbReference type="Proteomes" id="UP000094271"/>
    </source>
</evidence>
<protein>
    <submittedName>
        <fullName evidence="1">Uncharacterized protein</fullName>
    </submittedName>
</protein>
<dbReference type="RefSeq" id="WP_069431873.1">
    <property type="nucleotide sequence ID" value="NZ_MEHA01000016.1"/>
</dbReference>
<organism evidence="1 2">
    <name type="scientific">Eisenbergiella tayi</name>
    <dbReference type="NCBI Taxonomy" id="1432052"/>
    <lineage>
        <taxon>Bacteria</taxon>
        <taxon>Bacillati</taxon>
        <taxon>Bacillota</taxon>
        <taxon>Clostridia</taxon>
        <taxon>Lachnospirales</taxon>
        <taxon>Lachnospiraceae</taxon>
        <taxon>Eisenbergiella</taxon>
    </lineage>
</organism>
<dbReference type="EMBL" id="MEHA01000016">
    <property type="protein sequence ID" value="ODR48674.1"/>
    <property type="molecule type" value="Genomic_DNA"/>
</dbReference>
<dbReference type="Proteomes" id="UP000094271">
    <property type="component" value="Unassembled WGS sequence"/>
</dbReference>
<sequence>MAMKKKSYTVRLGALALALTMVTTCLTGGTMAKYVTTVSATGSATVAKFDVDIKGNDTSFLTNTQDIEFFSTHWYPPVNDGVKESKLAPGVYGYFDIVVTNKSDVLVKVSDVDIRATNEKGIRMKYAVLTDPVNENKPDNFNVEETNLKDEIKSAFKNDISWETSNNSKTVRVWWTWENSSPSGDEEDTAIGTYGDNAPIYALTIAITAEQVISTPAP</sequence>
<dbReference type="OrthoDB" id="1937988at2"/>
<comment type="caution">
    <text evidence="1">The sequence shown here is derived from an EMBL/GenBank/DDBJ whole genome shotgun (WGS) entry which is preliminary data.</text>
</comment>
<reference evidence="1 2" key="1">
    <citation type="submission" date="2016-08" db="EMBL/GenBank/DDBJ databases">
        <authorList>
            <person name="Seilhamer J.J."/>
        </authorList>
    </citation>
    <scope>NUCLEOTIDE SEQUENCE [LARGE SCALE GENOMIC DNA]</scope>
    <source>
        <strain evidence="1 2">NML150140-1</strain>
    </source>
</reference>
<proteinExistence type="predicted"/>
<name>A0A1E3UDZ0_9FIRM</name>
<gene>
    <name evidence="1" type="ORF">BEI59_20010</name>
</gene>
<evidence type="ECO:0000313" key="1">
    <source>
        <dbReference type="EMBL" id="ODR48674.1"/>
    </source>
</evidence>
<accession>A0A1E3UDZ0</accession>
<dbReference type="AlphaFoldDB" id="A0A1E3UDZ0"/>